<proteinExistence type="predicted"/>
<dbReference type="EMBL" id="JADRCQ010000005">
    <property type="protein sequence ID" value="MBK5074606.1"/>
    <property type="molecule type" value="Genomic_DNA"/>
</dbReference>
<dbReference type="Proteomes" id="UP001296969">
    <property type="component" value="Unassembled WGS sequence"/>
</dbReference>
<evidence type="ECO:0000313" key="2">
    <source>
        <dbReference type="EMBL" id="MBK5177728.1"/>
    </source>
</evidence>
<organism evidence="2 3">
    <name type="scientific">Limnobaculum xujianqingii</name>
    <dbReference type="NCBI Taxonomy" id="2738837"/>
    <lineage>
        <taxon>Bacteria</taxon>
        <taxon>Pseudomonadati</taxon>
        <taxon>Pseudomonadota</taxon>
        <taxon>Gammaproteobacteria</taxon>
        <taxon>Enterobacterales</taxon>
        <taxon>Budviciaceae</taxon>
        <taxon>Limnobaculum</taxon>
    </lineage>
</organism>
<name>A0A9D7AKB9_9GAMM</name>
<evidence type="ECO:0000313" key="1">
    <source>
        <dbReference type="EMBL" id="MBK5074606.1"/>
    </source>
</evidence>
<evidence type="ECO:0008006" key="5">
    <source>
        <dbReference type="Google" id="ProtNLM"/>
    </source>
</evidence>
<dbReference type="Pfam" id="PF19774">
    <property type="entry name" value="DUF6260"/>
    <property type="match status" value="1"/>
</dbReference>
<gene>
    <name evidence="2" type="ORF">I2492_15510</name>
    <name evidence="1" type="ORF">I2493_16490</name>
</gene>
<evidence type="ECO:0000313" key="4">
    <source>
        <dbReference type="Proteomes" id="UP001296969"/>
    </source>
</evidence>
<accession>A0A9D7AKB9</accession>
<keyword evidence="4" id="KW-1185">Reference proteome</keyword>
<dbReference type="EMBL" id="JADRCP010000005">
    <property type="protein sequence ID" value="MBK5177728.1"/>
    <property type="molecule type" value="Genomic_DNA"/>
</dbReference>
<dbReference type="InterPro" id="IPR046227">
    <property type="entry name" value="DUF6260"/>
</dbReference>
<dbReference type="RefSeq" id="WP_228399097.1">
    <property type="nucleotide sequence ID" value="NZ_JADRCP010000005.1"/>
</dbReference>
<reference evidence="2 4" key="1">
    <citation type="submission" date="2020-11" db="EMBL/GenBank/DDBJ databases">
        <title>Insectihabitans protaetiae gen. nov. sp. nov. and Insectihabitans allomyrinae sp. nov., isolated from larvae of Protaetia brevitarsis seulensis and Allomyrina dichotoma, respectively.</title>
        <authorList>
            <person name="Lee S.D."/>
            <person name="Byeon Y.-S."/>
            <person name="Kim S.-M."/>
            <person name="Yang H.L."/>
            <person name="Kim I.S."/>
        </authorList>
    </citation>
    <scope>NUCLEOTIDE SEQUENCE</scope>
    <source>
        <strain evidence="2">CWB-B4</strain>
        <strain evidence="1 4">CWB-B43</strain>
    </source>
</reference>
<evidence type="ECO:0000313" key="3">
    <source>
        <dbReference type="Proteomes" id="UP000807542"/>
    </source>
</evidence>
<sequence>MYFTAETLATNSRLRAHWDSLWGQRNIWDRSHQMMVNNYRSAMDQETLVANALAGDGLGREFWAEIDRQIIQMRDQEVGIEIINDLMSVQTILPIGKTAKLYNIVGDIADDVSISLDGQAPYSFDHTDYDSDGDPIPVFTAGYGVNWRLAAGLNTVGMDLVLDSQASKMRKFHKKRVNYYLNGDSSIQVQNYPAQGIKNHRNTIKINLGTGAGGVNTDLPSASQEALSTFFTTGAFGQAARDNFVVAYDILWVSPQIMANLNKQATVTINGATILIGGSVMSVIRQFIPAKDIRETFALKDNEFMAYQRRQDVISPLVGMAVGVVPLPRPMPQNNFNFQIMSAEGLNIKRDDEGLSGVLYGANLN</sequence>
<protein>
    <recommendedName>
        <fullName evidence="5">DUF2184 domain-containing protein</fullName>
    </recommendedName>
</protein>
<dbReference type="AlphaFoldDB" id="A0A9D7AKB9"/>
<dbReference type="Proteomes" id="UP000807542">
    <property type="component" value="Unassembled WGS sequence"/>
</dbReference>
<comment type="caution">
    <text evidence="2">The sequence shown here is derived from an EMBL/GenBank/DDBJ whole genome shotgun (WGS) entry which is preliminary data.</text>
</comment>